<organism evidence="1 2">
    <name type="scientific">Cannabis sativa</name>
    <name type="common">Hemp</name>
    <name type="synonym">Marijuana</name>
    <dbReference type="NCBI Taxonomy" id="3483"/>
    <lineage>
        <taxon>Eukaryota</taxon>
        <taxon>Viridiplantae</taxon>
        <taxon>Streptophyta</taxon>
        <taxon>Embryophyta</taxon>
        <taxon>Tracheophyta</taxon>
        <taxon>Spermatophyta</taxon>
        <taxon>Magnoliopsida</taxon>
        <taxon>eudicotyledons</taxon>
        <taxon>Gunneridae</taxon>
        <taxon>Pentapetalae</taxon>
        <taxon>rosids</taxon>
        <taxon>fabids</taxon>
        <taxon>Rosales</taxon>
        <taxon>Cannabaceae</taxon>
        <taxon>Cannabis</taxon>
    </lineage>
</organism>
<name>A0A803QNI5_CANSA</name>
<evidence type="ECO:0000313" key="2">
    <source>
        <dbReference type="Proteomes" id="UP000596661"/>
    </source>
</evidence>
<keyword evidence="2" id="KW-1185">Reference proteome</keyword>
<dbReference type="Proteomes" id="UP000596661">
    <property type="component" value="Unassembled WGS sequence"/>
</dbReference>
<dbReference type="Gramene" id="evm.model.10.366">
    <property type="protein sequence ID" value="cds.evm.model.10.366"/>
    <property type="gene ID" value="evm.TU.10.366"/>
</dbReference>
<accession>A0A803QNI5</accession>
<dbReference type="AlphaFoldDB" id="A0A803QNI5"/>
<evidence type="ECO:0000313" key="1">
    <source>
        <dbReference type="EnsemblPlants" id="cds.evm.model.10.366"/>
    </source>
</evidence>
<dbReference type="EMBL" id="UZAU01000796">
    <property type="status" value="NOT_ANNOTATED_CDS"/>
    <property type="molecule type" value="Genomic_DNA"/>
</dbReference>
<sequence>MVVTDHTKVCFPKSWGSSGKFRRGRSKLKDERLTFERTTDRIKAGFQKALVGFEGDDRKGRGWFRQSIRRV</sequence>
<protein>
    <submittedName>
        <fullName evidence="1">Uncharacterized protein</fullName>
    </submittedName>
</protein>
<dbReference type="EnsemblPlants" id="evm.model.10.366">
    <property type="protein sequence ID" value="cds.evm.model.10.366"/>
    <property type="gene ID" value="evm.TU.10.366"/>
</dbReference>
<proteinExistence type="predicted"/>
<reference evidence="1" key="1">
    <citation type="submission" date="2021-03" db="UniProtKB">
        <authorList>
            <consortium name="EnsemblPlants"/>
        </authorList>
    </citation>
    <scope>IDENTIFICATION</scope>
</reference>